<organism evidence="1 2">
    <name type="scientific">Citrus clementina</name>
    <name type="common">Clementine</name>
    <name type="synonym">Citrus deliciosa x Citrus sinensis</name>
    <dbReference type="NCBI Taxonomy" id="85681"/>
    <lineage>
        <taxon>Eukaryota</taxon>
        <taxon>Viridiplantae</taxon>
        <taxon>Streptophyta</taxon>
        <taxon>Embryophyta</taxon>
        <taxon>Tracheophyta</taxon>
        <taxon>Spermatophyta</taxon>
        <taxon>Magnoliopsida</taxon>
        <taxon>eudicotyledons</taxon>
        <taxon>Gunneridae</taxon>
        <taxon>Pentapetalae</taxon>
        <taxon>rosids</taxon>
        <taxon>malvids</taxon>
        <taxon>Sapindales</taxon>
        <taxon>Rutaceae</taxon>
        <taxon>Aurantioideae</taxon>
        <taxon>Citrus</taxon>
    </lineage>
</organism>
<dbReference type="InParanoid" id="V4VMQ2"/>
<dbReference type="Gramene" id="ESR54114">
    <property type="protein sequence ID" value="ESR54114"/>
    <property type="gene ID" value="CICLE_v10022726mg"/>
</dbReference>
<name>V4VMQ2_CITCL</name>
<gene>
    <name evidence="1" type="ORF">CICLE_v10022726mg</name>
</gene>
<dbReference type="AlphaFoldDB" id="V4VMQ2"/>
<accession>V4VMQ2</accession>
<protein>
    <submittedName>
        <fullName evidence="1">Uncharacterized protein</fullName>
    </submittedName>
</protein>
<evidence type="ECO:0000313" key="1">
    <source>
        <dbReference type="EMBL" id="ESR54114.1"/>
    </source>
</evidence>
<keyword evidence="2" id="KW-1185">Reference proteome</keyword>
<reference evidence="1 2" key="1">
    <citation type="submission" date="2013-10" db="EMBL/GenBank/DDBJ databases">
        <authorList>
            <consortium name="International Citrus Genome Consortium"/>
            <person name="Jenkins J."/>
            <person name="Schmutz J."/>
            <person name="Prochnik S."/>
            <person name="Rokhsar D."/>
            <person name="Gmitter F."/>
            <person name="Ollitrault P."/>
            <person name="Machado M."/>
            <person name="Talon M."/>
            <person name="Wincker P."/>
            <person name="Jaillon O."/>
            <person name="Morgante M."/>
        </authorList>
    </citation>
    <scope>NUCLEOTIDE SEQUENCE</scope>
    <source>
        <strain evidence="2">cv. Clemenules</strain>
    </source>
</reference>
<dbReference type="Proteomes" id="UP000030687">
    <property type="component" value="Unassembled WGS sequence"/>
</dbReference>
<sequence length="146" mass="15885">MARGKPPHFFTICLPSSLDQGGRLDMALPPANAFLNNNSQLSSSFKRHSSYGGLPGSAYTATSLKRVVKIILLPFFASGNTAFRSSQASFSQISSKTMINLLSCKKFDNSSFISSICILSKSAFPSPNTFLHKSCKISHFLYSCET</sequence>
<dbReference type="KEGG" id="cic:CICLE_v10022726mg"/>
<evidence type="ECO:0000313" key="2">
    <source>
        <dbReference type="Proteomes" id="UP000030687"/>
    </source>
</evidence>
<dbReference type="EMBL" id="KI536661">
    <property type="protein sequence ID" value="ESR54114.1"/>
    <property type="molecule type" value="Genomic_DNA"/>
</dbReference>
<proteinExistence type="predicted"/>